<evidence type="ECO:0000256" key="1">
    <source>
        <dbReference type="SAM" id="MobiDB-lite"/>
    </source>
</evidence>
<feature type="compositionally biased region" description="Low complexity" evidence="1">
    <location>
        <begin position="53"/>
        <end position="64"/>
    </location>
</feature>
<protein>
    <submittedName>
        <fullName evidence="2">Uncharacterized protein</fullName>
    </submittedName>
</protein>
<gene>
    <name evidence="2" type="primary">gb07449</name>
    <name evidence="2" type="ORF">PR202_gb07449</name>
</gene>
<sequence length="182" mass="19013">MRAWGKWVSEIREPRKKVAHLAGHVPHRRDGGPGPRRRRARHQGPRGPPQLPGPRRGAPAGRVPCAQGRPGRRRIGRRVRHVAGVGERGGGGGTGSCAGACCCCCSISARDDAVVFKRGRGRTAAVRPAGPAPRHPGRVRVLPGHVGPAPRRRGGQCGPAPRGAAALGVAVTDACIAKESKQ</sequence>
<evidence type="ECO:0000313" key="3">
    <source>
        <dbReference type="Proteomes" id="UP001054889"/>
    </source>
</evidence>
<evidence type="ECO:0000313" key="2">
    <source>
        <dbReference type="EMBL" id="GJN20118.1"/>
    </source>
</evidence>
<dbReference type="Proteomes" id="UP001054889">
    <property type="component" value="Unassembled WGS sequence"/>
</dbReference>
<comment type="caution">
    <text evidence="2">The sequence shown here is derived from an EMBL/GenBank/DDBJ whole genome shotgun (WGS) entry which is preliminary data.</text>
</comment>
<name>A0AAV5EBK6_ELECO</name>
<feature type="region of interest" description="Disordered" evidence="1">
    <location>
        <begin position="13"/>
        <end position="74"/>
    </location>
</feature>
<feature type="compositionally biased region" description="Basic residues" evidence="1">
    <location>
        <begin position="35"/>
        <end position="44"/>
    </location>
</feature>
<dbReference type="EMBL" id="BQKI01000074">
    <property type="protein sequence ID" value="GJN20118.1"/>
    <property type="molecule type" value="Genomic_DNA"/>
</dbReference>
<keyword evidence="3" id="KW-1185">Reference proteome</keyword>
<dbReference type="AlphaFoldDB" id="A0AAV5EBK6"/>
<organism evidence="2 3">
    <name type="scientific">Eleusine coracana subsp. coracana</name>
    <dbReference type="NCBI Taxonomy" id="191504"/>
    <lineage>
        <taxon>Eukaryota</taxon>
        <taxon>Viridiplantae</taxon>
        <taxon>Streptophyta</taxon>
        <taxon>Embryophyta</taxon>
        <taxon>Tracheophyta</taxon>
        <taxon>Spermatophyta</taxon>
        <taxon>Magnoliopsida</taxon>
        <taxon>Liliopsida</taxon>
        <taxon>Poales</taxon>
        <taxon>Poaceae</taxon>
        <taxon>PACMAD clade</taxon>
        <taxon>Chloridoideae</taxon>
        <taxon>Cynodonteae</taxon>
        <taxon>Eleusininae</taxon>
        <taxon>Eleusine</taxon>
    </lineage>
</organism>
<accession>A0AAV5EBK6</accession>
<reference evidence="2" key="1">
    <citation type="journal article" date="2018" name="DNA Res.">
        <title>Multiple hybrid de novo genome assembly of finger millet, an orphan allotetraploid crop.</title>
        <authorList>
            <person name="Hatakeyama M."/>
            <person name="Aluri S."/>
            <person name="Balachadran M.T."/>
            <person name="Sivarajan S.R."/>
            <person name="Patrignani A."/>
            <person name="Gruter S."/>
            <person name="Poveda L."/>
            <person name="Shimizu-Inatsugi R."/>
            <person name="Baeten J."/>
            <person name="Francoijs K.J."/>
            <person name="Nataraja K.N."/>
            <person name="Reddy Y.A.N."/>
            <person name="Phadnis S."/>
            <person name="Ravikumar R.L."/>
            <person name="Schlapbach R."/>
            <person name="Sreeman S.M."/>
            <person name="Shimizu K.K."/>
        </authorList>
    </citation>
    <scope>NUCLEOTIDE SEQUENCE</scope>
</reference>
<proteinExistence type="predicted"/>
<reference evidence="2" key="2">
    <citation type="submission" date="2021-12" db="EMBL/GenBank/DDBJ databases">
        <title>Resequencing data analysis of finger millet.</title>
        <authorList>
            <person name="Hatakeyama M."/>
            <person name="Aluri S."/>
            <person name="Balachadran M.T."/>
            <person name="Sivarajan S.R."/>
            <person name="Poveda L."/>
            <person name="Shimizu-Inatsugi R."/>
            <person name="Schlapbach R."/>
            <person name="Sreeman S.M."/>
            <person name="Shimizu K.K."/>
        </authorList>
    </citation>
    <scope>NUCLEOTIDE SEQUENCE</scope>
</reference>